<dbReference type="AlphaFoldDB" id="A0A936ZKC9"/>
<name>A0A936ZKC9_9HYPH</name>
<organism evidence="2 3">
    <name type="scientific">Microvirga aerilata</name>
    <dbReference type="NCBI Taxonomy" id="670292"/>
    <lineage>
        <taxon>Bacteria</taxon>
        <taxon>Pseudomonadati</taxon>
        <taxon>Pseudomonadota</taxon>
        <taxon>Alphaproteobacteria</taxon>
        <taxon>Hyphomicrobiales</taxon>
        <taxon>Methylobacteriaceae</taxon>
        <taxon>Microvirga</taxon>
    </lineage>
</organism>
<sequence>MNRMDSLTAKRRETRYELASAAVARILQDAGNAGIDITLVGSLAKGDFRSHSDIDLLVRGPVTPKRRLLAERLVADATRGSKIPYDLIFEDDLTEDRLQEILHDVV</sequence>
<dbReference type="CDD" id="cd05403">
    <property type="entry name" value="NT_KNTase_like"/>
    <property type="match status" value="1"/>
</dbReference>
<reference evidence="2" key="1">
    <citation type="submission" date="2021-01" db="EMBL/GenBank/DDBJ databases">
        <title>Microvirga sp.</title>
        <authorList>
            <person name="Kim M.K."/>
        </authorList>
    </citation>
    <scope>NUCLEOTIDE SEQUENCE</scope>
    <source>
        <strain evidence="2">5420S-16</strain>
    </source>
</reference>
<dbReference type="InterPro" id="IPR002934">
    <property type="entry name" value="Polymerase_NTP_transf_dom"/>
</dbReference>
<dbReference type="Proteomes" id="UP000605848">
    <property type="component" value="Unassembled WGS sequence"/>
</dbReference>
<proteinExistence type="predicted"/>
<evidence type="ECO:0000313" key="2">
    <source>
        <dbReference type="EMBL" id="MBL0406239.1"/>
    </source>
</evidence>
<dbReference type="EMBL" id="JAEQMY010000037">
    <property type="protein sequence ID" value="MBL0406239.1"/>
    <property type="molecule type" value="Genomic_DNA"/>
</dbReference>
<protein>
    <submittedName>
        <fullName evidence="2">Nucleotidyltransferase domain-containing protein</fullName>
    </submittedName>
</protein>
<dbReference type="Gene3D" id="3.30.460.10">
    <property type="entry name" value="Beta Polymerase, domain 2"/>
    <property type="match status" value="1"/>
</dbReference>
<dbReference type="RefSeq" id="WP_202063033.1">
    <property type="nucleotide sequence ID" value="NZ_JAEQMY010000037.1"/>
</dbReference>
<keyword evidence="3" id="KW-1185">Reference proteome</keyword>
<evidence type="ECO:0000259" key="1">
    <source>
        <dbReference type="Pfam" id="PF01909"/>
    </source>
</evidence>
<comment type="caution">
    <text evidence="2">The sequence shown here is derived from an EMBL/GenBank/DDBJ whole genome shotgun (WGS) entry which is preliminary data.</text>
</comment>
<accession>A0A936ZKC9</accession>
<feature type="domain" description="Polymerase nucleotidyl transferase" evidence="1">
    <location>
        <begin position="24"/>
        <end position="100"/>
    </location>
</feature>
<dbReference type="Pfam" id="PF01909">
    <property type="entry name" value="NTP_transf_2"/>
    <property type="match status" value="1"/>
</dbReference>
<evidence type="ECO:0000313" key="3">
    <source>
        <dbReference type="Proteomes" id="UP000605848"/>
    </source>
</evidence>
<dbReference type="GO" id="GO:0016779">
    <property type="term" value="F:nucleotidyltransferase activity"/>
    <property type="evidence" value="ECO:0007669"/>
    <property type="project" value="InterPro"/>
</dbReference>
<dbReference type="SUPFAM" id="SSF81301">
    <property type="entry name" value="Nucleotidyltransferase"/>
    <property type="match status" value="1"/>
</dbReference>
<dbReference type="InterPro" id="IPR043519">
    <property type="entry name" value="NT_sf"/>
</dbReference>
<gene>
    <name evidence="2" type="ORF">JKG68_19960</name>
</gene>